<dbReference type="Gene3D" id="3.40.50.1820">
    <property type="entry name" value="alpha/beta hydrolase"/>
    <property type="match status" value="2"/>
</dbReference>
<feature type="domain" description="CHAT" evidence="3">
    <location>
        <begin position="1202"/>
        <end position="1508"/>
    </location>
</feature>
<dbReference type="InterPro" id="IPR055803">
    <property type="entry name" value="DUF7379"/>
</dbReference>
<protein>
    <submittedName>
        <fullName evidence="5">CHAT domain-containing protein</fullName>
    </submittedName>
</protein>
<reference evidence="5 6" key="1">
    <citation type="submission" date="2023-01" db="EMBL/GenBank/DDBJ databases">
        <title>Cultivation and genomic characterization of new, ubiquitous marine nitrite-oxidizing bacteria from the Nitrospirales.</title>
        <authorList>
            <person name="Mueller A.J."/>
            <person name="Daebeler A."/>
            <person name="Herbold C.W."/>
            <person name="Kirkegaard R.H."/>
            <person name="Daims H."/>
        </authorList>
    </citation>
    <scope>NUCLEOTIDE SEQUENCE [LARGE SCALE GENOMIC DNA]</scope>
    <source>
        <strain evidence="5 6">DK</strain>
    </source>
</reference>
<evidence type="ECO:0000259" key="3">
    <source>
        <dbReference type="Pfam" id="PF12770"/>
    </source>
</evidence>
<dbReference type="SUPFAM" id="SSF53474">
    <property type="entry name" value="alpha/beta-Hydrolases"/>
    <property type="match status" value="2"/>
</dbReference>
<dbReference type="Pfam" id="PF02450">
    <property type="entry name" value="LCAT"/>
    <property type="match status" value="1"/>
</dbReference>
<dbReference type="InterPro" id="IPR019734">
    <property type="entry name" value="TPR_rpt"/>
</dbReference>
<dbReference type="GO" id="GO:0006629">
    <property type="term" value="P:lipid metabolic process"/>
    <property type="evidence" value="ECO:0007669"/>
    <property type="project" value="InterPro"/>
</dbReference>
<name>A0AA96JZ05_9BACT</name>
<accession>A0AA96JZ05</accession>
<feature type="domain" description="DUF7379" evidence="4">
    <location>
        <begin position="173"/>
        <end position="259"/>
    </location>
</feature>
<dbReference type="InterPro" id="IPR029058">
    <property type="entry name" value="AB_hydrolase_fold"/>
</dbReference>
<evidence type="ECO:0000256" key="1">
    <source>
        <dbReference type="PROSITE-ProRule" id="PRU00339"/>
    </source>
</evidence>
<feature type="domain" description="DUF7379" evidence="4">
    <location>
        <begin position="285"/>
        <end position="379"/>
    </location>
</feature>
<dbReference type="Pfam" id="PF20308">
    <property type="entry name" value="TPR-S"/>
    <property type="match status" value="1"/>
</dbReference>
<keyword evidence="6" id="KW-1185">Reference proteome</keyword>
<dbReference type="Proteomes" id="UP001302494">
    <property type="component" value="Chromosome"/>
</dbReference>
<dbReference type="Pfam" id="PF24096">
    <property type="entry name" value="DUF7379"/>
    <property type="match status" value="2"/>
</dbReference>
<dbReference type="PROSITE" id="PS50005">
    <property type="entry name" value="TPR"/>
    <property type="match status" value="1"/>
</dbReference>
<dbReference type="InterPro" id="IPR024983">
    <property type="entry name" value="CHAT_dom"/>
</dbReference>
<gene>
    <name evidence="5" type="ORF">PQG83_13080</name>
</gene>
<dbReference type="InterPro" id="IPR003386">
    <property type="entry name" value="LACT/PDAT_acylTrfase"/>
</dbReference>
<evidence type="ECO:0000313" key="6">
    <source>
        <dbReference type="Proteomes" id="UP001302494"/>
    </source>
</evidence>
<dbReference type="Pfam" id="PF12770">
    <property type="entry name" value="CHAT"/>
    <property type="match status" value="1"/>
</dbReference>
<evidence type="ECO:0000256" key="2">
    <source>
        <dbReference type="SAM" id="MobiDB-lite"/>
    </source>
</evidence>
<dbReference type="InterPro" id="IPR046880">
    <property type="entry name" value="TPR-S"/>
</dbReference>
<feature type="region of interest" description="Disordered" evidence="2">
    <location>
        <begin position="1"/>
        <end position="24"/>
    </location>
</feature>
<dbReference type="EMBL" id="CP116968">
    <property type="protein sequence ID" value="WNM60691.1"/>
    <property type="molecule type" value="Genomic_DNA"/>
</dbReference>
<dbReference type="GO" id="GO:0008374">
    <property type="term" value="F:O-acyltransferase activity"/>
    <property type="evidence" value="ECO:0007669"/>
    <property type="project" value="InterPro"/>
</dbReference>
<evidence type="ECO:0000313" key="5">
    <source>
        <dbReference type="EMBL" id="WNM60691.1"/>
    </source>
</evidence>
<keyword evidence="1" id="KW-0802">TPR repeat</keyword>
<dbReference type="PANTHER" id="PTHR11440">
    <property type="entry name" value="LECITHIN-CHOLESTEROL ACYLTRANSFERASE-RELATED"/>
    <property type="match status" value="1"/>
</dbReference>
<sequence length="1860" mass="207235">MKRLMIHGQRQPLDSKSTPPDFPSNLKSLITLKHSAKVERARAGRTPLALDDLNPDDLVQLELNQGVKLWVRADDLQQDFGFTPTRGAAGEEIELPLVLPLGSASRGVVGDWIIKGLKVFGLDPVGATTDFIKDKVEGVLQPGPGLYRWKGKAPSDYSRIKPLETGKSDKPWLVFLHGTASSSEGSFGGLWEDGANARMLQLLAQYPDRVLAFQHRTLSQSPIQNAVELVRQFPKGARLHLVSHSRGGLIGELLCRSMMEGRFPFDQEDLGIFVQADRDDDRKELEQLGNLLQQKELVIERFVRVGCPARGTTLASGRLDRYLSILLNVVQAIPGLKANPVVEGLSAFLLAVVKNRTKPEELPGLEAQMPGSPLVRILNRPGVRTRADLHVLGGDLEGEGIIGRLKTFVTDLFYREDHDLVVNTPAMLGGTERTREIHYWIDTGKNVDHFHYFRNPDTASRLLQALIQAEPHSLYHRLEGRPSQITEEDYRKRAPGLSQPVVYVLPGIMGSELNVGKDRVWVDMWDLAMGGLKKLKLTAENVVVGKPIASGYKDLIRFLAHSHEVKPFAYDWRKSLLETAKLLRKSLEETLEKLEGKQPVRIVAHSMGGLVVRVMLATPEGKNVWDRMCEHPGARFIMLGTPNGGSHAITAMLMGRDPLVRKLDLLDLTNSQTTLLGIISCFDGVLQLLPHSGTLDVFRAEVWETLQEHDRPEDRGMGKAKIATSESAGIVWPLPDTAQLTNAFKMTTLIRDSPIDPQRMIYVAGCAAATPCDVSIDLLAKPDRRIQVLATSAGDGRVPWETGIPNTLRNRAYYVDCEHGDLANFPDAFEGLVDLLNSGVTTKISQTPPARREVIVAPPAIAEGMVEMFPNEEDLIASALGSSRVQKTKLPPRKVRVKIINDNLSRASSPVAVGHYAGDTIVSAEAYLDRQLNGRLRERQRLGLYPNTLNTSAVVLNDQEDAQGPIHPGAIVVGLGMVGELTPGGLTTSMTNAIVNYALECLEAHRKRCLRLSEVISDDFELKIPLTTLLIGTGAGGFSLNDSLQALLNGVLQANRRLRQLKESRKSEDGESPANDLFEEHMAEDAAQTVTIDSVEVFELFQDRAIQATKDLRELARSGNFQKHLHIEELLVEGAASRQRAFFVEDAAWWQRLRIVTQPDGSLKFESLTNRARMETYLQPAQRKLIERFLKRASSSTQTDLELSNTLFELLIPNRLKEYAPDRRDIVLVLDEESAEYPWELLNNRYDPQARPLSVEAGMIRQLAVRDFRENVLHGTERNALVIGDPTSGEPSGKFAPLPGAAAEAREVAKLIRHYGYRDVVELVESDADPEHVLTALYRQPYRILHCAAHGVYQFPLEEEDDRLVAPNLQPTSKNDPCVKPKTVTGMVLGDGLFLTPAEIQQMRYVPELVFLNCCHLGRTNGSGPSPEIPFHRLASNLGTQLIQMGVRAVIAAGWAVDDTAAKVFARKFYEEMFQNRFFGDAVRLARQEIYLQYGGSNTWGAYQCYGDPDFSLKDGSRPGAGDGHMVAPAELRVELYNLVQTVQTAEPKDESRIRQQLDDLQIRAGQGWMNSSAMCAAFGKAYGELGLFDQAVRFYDRGRTLEPADATVDSLEQLANLKVRWALKKSLEMLPRAKTKTDDKASKQEIPIKDLIDDAENILNCLIKIQPTQERYALKGKVFKGRAVLHKGRVQRKKALQQMEAYYGKGYELGRKAERHDVFYPLVNQLAAKIVLSWGTQKSRTVPKGKTKQTNWVNETLSELEKEAEELRHTGRSFWEWGLKPECLLLKALYAKRLTVNDHNAILKGYQEAKRREGSAKHMDSVVENIRFFEAMLSLSNLSKAPSSLAQSLQKLREGLESK</sequence>
<dbReference type="RefSeq" id="WP_312741781.1">
    <property type="nucleotide sequence ID" value="NZ_CP116968.1"/>
</dbReference>
<evidence type="ECO:0000259" key="4">
    <source>
        <dbReference type="Pfam" id="PF24096"/>
    </source>
</evidence>
<dbReference type="KEGG" id="nneo:PQG83_13080"/>
<proteinExistence type="predicted"/>
<feature type="repeat" description="TPR" evidence="1">
    <location>
        <begin position="1573"/>
        <end position="1606"/>
    </location>
</feature>
<organism evidence="5 6">
    <name type="scientific">Candidatus Nitrospira neomarina</name>
    <dbReference type="NCBI Taxonomy" id="3020899"/>
    <lineage>
        <taxon>Bacteria</taxon>
        <taxon>Pseudomonadati</taxon>
        <taxon>Nitrospirota</taxon>
        <taxon>Nitrospiria</taxon>
        <taxon>Nitrospirales</taxon>
        <taxon>Nitrospiraceae</taxon>
        <taxon>Nitrospira</taxon>
    </lineage>
</organism>